<feature type="signal peptide" evidence="1">
    <location>
        <begin position="1"/>
        <end position="22"/>
    </location>
</feature>
<name>A0AAD3GZ39_9STRA</name>
<dbReference type="AlphaFoldDB" id="A0AAD3GZ39"/>
<keyword evidence="4" id="KW-1185">Reference proteome</keyword>
<comment type="caution">
    <text evidence="3">The sequence shown here is derived from an EMBL/GenBank/DDBJ whole genome shotgun (WGS) entry which is preliminary data.</text>
</comment>
<sequence>MKSMNIIPLLLATYLSFEIVQGFQQPLSTRRTVSSTQLSISNLFNNNSNAAPQLPSDVKDAVSKCRAAVQKGLENRLSRIDIEFPVGTKFGVEKTSAAKKKGGKLASAMQDSNQNDGITKSMLETSDRELARLFVEMFQPVGGDNISVVFSDDNLKTMAGNSWKGDPTASCRIMSINRSKKGGMGGGKKKKKQGFAAKMNQEFSDESGPFALPENCEVAIFVAPTAKDLIKIRGVCEEKDLGTLVILLNARLDLLEKSTDNQEFFDETFEKVFYLSIAPQEEAPGCLMHRSYPSEWLLARKPKVGTPKTIATFPSRPSAEECQEAYSQIEIGDMEKGVEEVLGNVATWLN</sequence>
<feature type="domain" description="DUF1995" evidence="2">
    <location>
        <begin position="55"/>
        <end position="323"/>
    </location>
</feature>
<dbReference type="PANTHER" id="PTHR35509:SF1">
    <property type="entry name" value="DOMAIN PROTEIN, PUTATIVE (DUF1995)-RELATED"/>
    <property type="match status" value="1"/>
</dbReference>
<feature type="chain" id="PRO_5042062443" description="DUF1995 domain-containing protein" evidence="1">
    <location>
        <begin position="23"/>
        <end position="350"/>
    </location>
</feature>
<evidence type="ECO:0000313" key="3">
    <source>
        <dbReference type="EMBL" id="GFH44300.1"/>
    </source>
</evidence>
<evidence type="ECO:0000256" key="1">
    <source>
        <dbReference type="SAM" id="SignalP"/>
    </source>
</evidence>
<dbReference type="Proteomes" id="UP001054902">
    <property type="component" value="Unassembled WGS sequence"/>
</dbReference>
<gene>
    <name evidence="3" type="ORF">CTEN210_00774</name>
</gene>
<reference evidence="3 4" key="1">
    <citation type="journal article" date="2021" name="Sci. Rep.">
        <title>The genome of the diatom Chaetoceros tenuissimus carries an ancient integrated fragment of an extant virus.</title>
        <authorList>
            <person name="Hongo Y."/>
            <person name="Kimura K."/>
            <person name="Takaki Y."/>
            <person name="Yoshida Y."/>
            <person name="Baba S."/>
            <person name="Kobayashi G."/>
            <person name="Nagasaki K."/>
            <person name="Hano T."/>
            <person name="Tomaru Y."/>
        </authorList>
    </citation>
    <scope>NUCLEOTIDE SEQUENCE [LARGE SCALE GENOMIC DNA]</scope>
    <source>
        <strain evidence="3 4">NIES-3715</strain>
    </source>
</reference>
<evidence type="ECO:0000259" key="2">
    <source>
        <dbReference type="Pfam" id="PF09353"/>
    </source>
</evidence>
<protein>
    <recommendedName>
        <fullName evidence="2">DUF1995 domain-containing protein</fullName>
    </recommendedName>
</protein>
<proteinExistence type="predicted"/>
<dbReference type="Pfam" id="PF09353">
    <property type="entry name" value="DUF1995"/>
    <property type="match status" value="1"/>
</dbReference>
<dbReference type="EMBL" id="BLLK01000019">
    <property type="protein sequence ID" value="GFH44300.1"/>
    <property type="molecule type" value="Genomic_DNA"/>
</dbReference>
<keyword evidence="1" id="KW-0732">Signal</keyword>
<accession>A0AAD3GZ39</accession>
<evidence type="ECO:0000313" key="4">
    <source>
        <dbReference type="Proteomes" id="UP001054902"/>
    </source>
</evidence>
<dbReference type="PANTHER" id="PTHR35509">
    <property type="entry name" value="DOMAIN PROTEIN, PUTATIVE (DUF1995)-RELATED"/>
    <property type="match status" value="1"/>
</dbReference>
<dbReference type="InterPro" id="IPR018962">
    <property type="entry name" value="DUF1995"/>
</dbReference>
<organism evidence="3 4">
    <name type="scientific">Chaetoceros tenuissimus</name>
    <dbReference type="NCBI Taxonomy" id="426638"/>
    <lineage>
        <taxon>Eukaryota</taxon>
        <taxon>Sar</taxon>
        <taxon>Stramenopiles</taxon>
        <taxon>Ochrophyta</taxon>
        <taxon>Bacillariophyta</taxon>
        <taxon>Coscinodiscophyceae</taxon>
        <taxon>Chaetocerotophycidae</taxon>
        <taxon>Chaetocerotales</taxon>
        <taxon>Chaetocerotaceae</taxon>
        <taxon>Chaetoceros</taxon>
    </lineage>
</organism>
<dbReference type="InterPro" id="IPR053021">
    <property type="entry name" value="Chloroplast_ADK"/>
</dbReference>